<dbReference type="EMBL" id="JACCDF010000006">
    <property type="protein sequence ID" value="NYS60816.1"/>
    <property type="molecule type" value="Genomic_DNA"/>
</dbReference>
<comment type="caution">
    <text evidence="1">The sequence shown here is derived from an EMBL/GenBank/DDBJ whole genome shotgun (WGS) entry which is preliminary data.</text>
</comment>
<accession>A0A7Z0RUM2</accession>
<dbReference type="Proteomes" id="UP000586119">
    <property type="component" value="Unassembled WGS sequence"/>
</dbReference>
<keyword evidence="2" id="KW-1185">Reference proteome</keyword>
<protein>
    <submittedName>
        <fullName evidence="1">Uncharacterized protein</fullName>
    </submittedName>
</protein>
<dbReference type="AlphaFoldDB" id="A0A7Z0RUM2"/>
<name>A0A7Z0RUM2_9GAMM</name>
<evidence type="ECO:0000313" key="2">
    <source>
        <dbReference type="Proteomes" id="UP000586119"/>
    </source>
</evidence>
<sequence>MDDELKAIQDDLDAVLERLGRHLQQSKYAFFIFTPRKRSYERQPDAPFAPAPWILDGPYTSPREDAARVVFQYVCGRQRKSIKPYANIMRAIYDVCSIRNERERRTIKLVEEHGEDLGHLIAAITNMTDCYSHGLHPPETLHTELLGHAAEAYLRKEVEYLGQDFGLKLNSKREVDRKAQKRFSAVLTVFNKHRQDSKRYPIGEALFELAGAPYGMSASVVKRAYYAPGMQEELARLNKQMDELEKSHPPPWSKTDEN</sequence>
<gene>
    <name evidence="1" type="ORF">HZS81_08595</name>
</gene>
<evidence type="ECO:0000313" key="1">
    <source>
        <dbReference type="EMBL" id="NYS60816.1"/>
    </source>
</evidence>
<reference evidence="1 2" key="1">
    <citation type="journal article" date="2015" name="Int. J. Syst. Evol. Microbiol.">
        <title>Halomonas salicampi sp. nov., a halotolerant and alkalitolerant bacterium isolated from a saltern soil.</title>
        <authorList>
            <person name="Lee J.C."/>
            <person name="Kim Y.S."/>
            <person name="Yun B.S."/>
            <person name="Whang K.S."/>
        </authorList>
    </citation>
    <scope>NUCLEOTIDE SEQUENCE [LARGE SCALE GENOMIC DNA]</scope>
    <source>
        <strain evidence="1 2">BH103</strain>
    </source>
</reference>
<dbReference type="RefSeq" id="WP_179930143.1">
    <property type="nucleotide sequence ID" value="NZ_JACCDF010000006.1"/>
</dbReference>
<proteinExistence type="predicted"/>
<organism evidence="1 2">
    <name type="scientific">Vreelandella salicampi</name>
    <dbReference type="NCBI Taxonomy" id="1449798"/>
    <lineage>
        <taxon>Bacteria</taxon>
        <taxon>Pseudomonadati</taxon>
        <taxon>Pseudomonadota</taxon>
        <taxon>Gammaproteobacteria</taxon>
        <taxon>Oceanospirillales</taxon>
        <taxon>Halomonadaceae</taxon>
        <taxon>Vreelandella</taxon>
    </lineage>
</organism>